<dbReference type="Proteomes" id="UP000176944">
    <property type="component" value="Chromosome"/>
</dbReference>
<organism evidence="2 3">
    <name type="scientific">Moorena producens (strain JHB)</name>
    <dbReference type="NCBI Taxonomy" id="1454205"/>
    <lineage>
        <taxon>Bacteria</taxon>
        <taxon>Bacillati</taxon>
        <taxon>Cyanobacteriota</taxon>
        <taxon>Cyanophyceae</taxon>
        <taxon>Coleofasciculales</taxon>
        <taxon>Coleofasciculaceae</taxon>
        <taxon>Moorena</taxon>
    </lineage>
</organism>
<feature type="transmembrane region" description="Helical" evidence="1">
    <location>
        <begin position="37"/>
        <end position="56"/>
    </location>
</feature>
<keyword evidence="1" id="KW-0472">Membrane</keyword>
<dbReference type="AlphaFoldDB" id="A0A1D9G8T4"/>
<dbReference type="EMBL" id="CP017708">
    <property type="protein sequence ID" value="AOY84013.1"/>
    <property type="molecule type" value="Genomic_DNA"/>
</dbReference>
<accession>A0A1D9G8T4</accession>
<protein>
    <submittedName>
        <fullName evidence="2">Uncharacterized protein</fullName>
    </submittedName>
</protein>
<reference evidence="3" key="1">
    <citation type="submission" date="2016-10" db="EMBL/GenBank/DDBJ databases">
        <title>Comparative genomics uncovers the prolific and rare metabolic potential of the cyanobacterial genus Moorea.</title>
        <authorList>
            <person name="Leao T."/>
            <person name="Castelao G."/>
            <person name="Korobeynikov A."/>
            <person name="Monroe E.A."/>
            <person name="Podell S."/>
            <person name="Glukhov E."/>
            <person name="Allen E."/>
            <person name="Gerwick W.H."/>
            <person name="Gerwick L."/>
        </authorList>
    </citation>
    <scope>NUCLEOTIDE SEQUENCE [LARGE SCALE GENOMIC DNA]</scope>
    <source>
        <strain evidence="3">JHB</strain>
    </source>
</reference>
<keyword evidence="1" id="KW-1133">Transmembrane helix</keyword>
<evidence type="ECO:0000313" key="3">
    <source>
        <dbReference type="Proteomes" id="UP000176944"/>
    </source>
</evidence>
<evidence type="ECO:0000256" key="1">
    <source>
        <dbReference type="SAM" id="Phobius"/>
    </source>
</evidence>
<keyword evidence="1" id="KW-0812">Transmembrane</keyword>
<proteinExistence type="predicted"/>
<name>A0A1D9G8T4_MOOP1</name>
<evidence type="ECO:0000313" key="2">
    <source>
        <dbReference type="EMBL" id="AOY84013.1"/>
    </source>
</evidence>
<gene>
    <name evidence="2" type="ORF">BJP36_32895</name>
</gene>
<sequence length="73" mass="7664">MLAYQNPDFNVEVSEVVATEGVPSTLPTPSGNGGLPIPLRQGGIAVAIIFALTLLLKTTIESITKLVKEAKDD</sequence>